<dbReference type="Gramene" id="Al_scaffold_0001_1420">
    <property type="protein sequence ID" value="Al_scaffold_0001_1420"/>
    <property type="gene ID" value="Al_scaffold_0001_1420"/>
</dbReference>
<dbReference type="AlphaFoldDB" id="D7KQJ4"/>
<feature type="signal peptide" evidence="1">
    <location>
        <begin position="1"/>
        <end position="24"/>
    </location>
</feature>
<evidence type="ECO:0000313" key="3">
    <source>
        <dbReference type="Proteomes" id="UP000008694"/>
    </source>
</evidence>
<accession>D7KQJ4</accession>
<evidence type="ECO:0000256" key="1">
    <source>
        <dbReference type="SAM" id="SignalP"/>
    </source>
</evidence>
<dbReference type="HOGENOM" id="CLU_167100_0_0_1"/>
<protein>
    <submittedName>
        <fullName evidence="2">Predicted protein</fullName>
    </submittedName>
</protein>
<name>D7KQJ4_ARALL</name>
<organism evidence="3">
    <name type="scientific">Arabidopsis lyrata subsp. lyrata</name>
    <name type="common">Lyre-leaved rock-cress</name>
    <dbReference type="NCBI Taxonomy" id="81972"/>
    <lineage>
        <taxon>Eukaryota</taxon>
        <taxon>Viridiplantae</taxon>
        <taxon>Streptophyta</taxon>
        <taxon>Embryophyta</taxon>
        <taxon>Tracheophyta</taxon>
        <taxon>Spermatophyta</taxon>
        <taxon>Magnoliopsida</taxon>
        <taxon>eudicotyledons</taxon>
        <taxon>Gunneridae</taxon>
        <taxon>Pentapetalae</taxon>
        <taxon>rosids</taxon>
        <taxon>malvids</taxon>
        <taxon>Brassicales</taxon>
        <taxon>Brassicaceae</taxon>
        <taxon>Camelineae</taxon>
        <taxon>Arabidopsis</taxon>
    </lineage>
</organism>
<reference evidence="3" key="1">
    <citation type="journal article" date="2011" name="Nat. Genet.">
        <title>The Arabidopsis lyrata genome sequence and the basis of rapid genome size change.</title>
        <authorList>
            <person name="Hu T.T."/>
            <person name="Pattyn P."/>
            <person name="Bakker E.G."/>
            <person name="Cao J."/>
            <person name="Cheng J.-F."/>
            <person name="Clark R.M."/>
            <person name="Fahlgren N."/>
            <person name="Fawcett J.A."/>
            <person name="Grimwood J."/>
            <person name="Gundlach H."/>
            <person name="Haberer G."/>
            <person name="Hollister J.D."/>
            <person name="Ossowski S."/>
            <person name="Ottilar R.P."/>
            <person name="Salamov A.A."/>
            <person name="Schneeberger K."/>
            <person name="Spannagl M."/>
            <person name="Wang X."/>
            <person name="Yang L."/>
            <person name="Nasrallah M.E."/>
            <person name="Bergelson J."/>
            <person name="Carrington J.C."/>
            <person name="Gaut B.S."/>
            <person name="Schmutz J."/>
            <person name="Mayer K.F.X."/>
            <person name="Van de Peer Y."/>
            <person name="Grigoriev I.V."/>
            <person name="Nordborg M."/>
            <person name="Weigel D."/>
            <person name="Guo Y.-L."/>
        </authorList>
    </citation>
    <scope>NUCLEOTIDE SEQUENCE [LARGE SCALE GENOMIC DNA]</scope>
    <source>
        <strain evidence="3">cv. MN47</strain>
    </source>
</reference>
<dbReference type="EMBL" id="GL348713">
    <property type="protein sequence ID" value="EFH69029.1"/>
    <property type="molecule type" value="Genomic_DNA"/>
</dbReference>
<gene>
    <name evidence="2" type="ORF">ARALYDRAFT_679097</name>
</gene>
<sequence length="91" mass="9672">MKIVCFKMLLLVSLLVAVVQNGHTIQNSESSVNQNSCMPNEPRCSGCPGGGSGGFRGPPPPCCKKDSDCKEHCPEVGYCSHSLTNAIVFVM</sequence>
<evidence type="ECO:0000313" key="2">
    <source>
        <dbReference type="EMBL" id="EFH69029.1"/>
    </source>
</evidence>
<proteinExistence type="predicted"/>
<keyword evidence="3" id="KW-1185">Reference proteome</keyword>
<keyword evidence="1" id="KW-0732">Signal</keyword>
<feature type="chain" id="PRO_5003100937" evidence="1">
    <location>
        <begin position="25"/>
        <end position="91"/>
    </location>
</feature>
<dbReference type="Proteomes" id="UP000008694">
    <property type="component" value="Unassembled WGS sequence"/>
</dbReference>